<reference evidence="3" key="1">
    <citation type="submission" date="2021-07" db="EMBL/GenBank/DDBJ databases">
        <authorList>
            <person name="Durling M."/>
        </authorList>
    </citation>
    <scope>NUCLEOTIDE SEQUENCE</scope>
</reference>
<dbReference type="PANTHER" id="PTHR33112:SF16">
    <property type="entry name" value="HETEROKARYON INCOMPATIBILITY DOMAIN-CONTAINING PROTEIN"/>
    <property type="match status" value="1"/>
</dbReference>
<dbReference type="OrthoDB" id="5362512at2759"/>
<dbReference type="InterPro" id="IPR010730">
    <property type="entry name" value="HET"/>
</dbReference>
<accession>A0A9N9L2G6</accession>
<name>A0A9N9L2G6_9HELO</name>
<proteinExistence type="predicted"/>
<protein>
    <recommendedName>
        <fullName evidence="2">Heterokaryon incompatibility domain-containing protein</fullName>
    </recommendedName>
</protein>
<gene>
    <name evidence="3" type="ORF">HYFRA_00011518</name>
</gene>
<dbReference type="AlphaFoldDB" id="A0A9N9L2G6"/>
<feature type="region of interest" description="Disordered" evidence="1">
    <location>
        <begin position="20"/>
        <end position="44"/>
    </location>
</feature>
<dbReference type="Pfam" id="PF06985">
    <property type="entry name" value="HET"/>
    <property type="match status" value="1"/>
</dbReference>
<organism evidence="3 4">
    <name type="scientific">Hymenoscyphus fraxineus</name>
    <dbReference type="NCBI Taxonomy" id="746836"/>
    <lineage>
        <taxon>Eukaryota</taxon>
        <taxon>Fungi</taxon>
        <taxon>Dikarya</taxon>
        <taxon>Ascomycota</taxon>
        <taxon>Pezizomycotina</taxon>
        <taxon>Leotiomycetes</taxon>
        <taxon>Helotiales</taxon>
        <taxon>Helotiaceae</taxon>
        <taxon>Hymenoscyphus</taxon>
    </lineage>
</organism>
<dbReference type="PANTHER" id="PTHR33112">
    <property type="entry name" value="DOMAIN PROTEIN, PUTATIVE-RELATED"/>
    <property type="match status" value="1"/>
</dbReference>
<comment type="caution">
    <text evidence="3">The sequence shown here is derived from an EMBL/GenBank/DDBJ whole genome shotgun (WGS) entry which is preliminary data.</text>
</comment>
<evidence type="ECO:0000256" key="1">
    <source>
        <dbReference type="SAM" id="MobiDB-lite"/>
    </source>
</evidence>
<evidence type="ECO:0000313" key="3">
    <source>
        <dbReference type="EMBL" id="CAG8958676.1"/>
    </source>
</evidence>
<evidence type="ECO:0000313" key="4">
    <source>
        <dbReference type="Proteomes" id="UP000696280"/>
    </source>
</evidence>
<evidence type="ECO:0000259" key="2">
    <source>
        <dbReference type="Pfam" id="PF06985"/>
    </source>
</evidence>
<feature type="domain" description="Heterokaryon incompatibility" evidence="2">
    <location>
        <begin position="306"/>
        <end position="471"/>
    </location>
</feature>
<dbReference type="EMBL" id="CAJVRL010000084">
    <property type="protein sequence ID" value="CAG8958676.1"/>
    <property type="molecule type" value="Genomic_DNA"/>
</dbReference>
<keyword evidence="4" id="KW-1185">Reference proteome</keyword>
<dbReference type="Proteomes" id="UP000696280">
    <property type="component" value="Unassembled WGS sequence"/>
</dbReference>
<sequence>MSSFNRTNLLFGTGSYRSGRVSSNAPARTDSLPPYPSSPVDPKNPKRILKLLESGTWPDGPPCNSCSSLISLFTATGKPRRHARLNSKNALEHLESFSVLAESSRSCGLCALILFCCNKSLSSASYDEIIETNRSLACTGNIADADIDEREGEEEPLRVILEECYGSGKLISELRVTIQSLFGNAWPRYIADDVLRVYSDKGNVASAKVQGRPVSERGSDPRTLKLAQEWVEDCVHNHPECNWVQHHPTHSSSKHHTSVSSGVKGKAKLLAGVPIEPLLPSRVIDIGTSDHQQPRLLISTGKRAKWAALSHRWPKDGQQILTLVSENIKDLERVIPRENLAATFQDALKLTRVLGLRYLWIDSLCIIQNSPEDWNEQSSQMPVIYKNAYVTIAAAATSDCLGGFLGERDWVPASRPFELTDRPTYEWSEYSNPYQASVYFDFPIDRNHKKDATTKTDNVNYLAYRAWCFQESTLSHRLLTFDRLQMSFTCLRHGLRESRETVPAVAREYRNAFPAFFQGELSNDFGMLQTALQSWYAVLTDYTNRDLTSPRDKLVAISGIAKVVGAFLKDEYFAGLWGKSLPHSLLWSPYDEEDFSEPGQELAYPAIPSLEYRAPSWSWASVDGRISSFFCRVLPSEPVAAKVVDIETKTTGPDEYGQVTSGSLVIEGPFKVAFRGHVLPSWPYQPQLCWNANCQTGGDDISHCIFDTFTPPLGSQLCCLQITRKYGLLLASPHNSNRNTPYLANEFVRIGVFHLRLKDVDNVKAPNVFSDNDINTVHIF</sequence>